<dbReference type="AlphaFoldDB" id="A0A1L4D4Z9"/>
<feature type="domain" description="Bacterial type II secretion system protein E" evidence="2">
    <location>
        <begin position="29"/>
        <end position="285"/>
    </location>
</feature>
<comment type="similarity">
    <text evidence="1">Belongs to the GSP E family.</text>
</comment>
<evidence type="ECO:0000313" key="3">
    <source>
        <dbReference type="EMBL" id="APJ05283.1"/>
    </source>
</evidence>
<organism evidence="3 4">
    <name type="scientific">Silvanigrella aquatica</name>
    <dbReference type="NCBI Taxonomy" id="1915309"/>
    <lineage>
        <taxon>Bacteria</taxon>
        <taxon>Pseudomonadati</taxon>
        <taxon>Bdellovibrionota</taxon>
        <taxon>Oligoflexia</taxon>
        <taxon>Silvanigrellales</taxon>
        <taxon>Silvanigrellaceae</taxon>
        <taxon>Silvanigrella</taxon>
    </lineage>
</organism>
<dbReference type="KEGG" id="saqi:AXG55_14775"/>
<evidence type="ECO:0000259" key="2">
    <source>
        <dbReference type="Pfam" id="PF00437"/>
    </source>
</evidence>
<dbReference type="InterPro" id="IPR001482">
    <property type="entry name" value="T2SS/T4SS_dom"/>
</dbReference>
<dbReference type="Gene3D" id="3.30.450.90">
    <property type="match status" value="1"/>
</dbReference>
<gene>
    <name evidence="3" type="ORF">AXG55_14775</name>
</gene>
<evidence type="ECO:0000256" key="1">
    <source>
        <dbReference type="ARBA" id="ARBA00006611"/>
    </source>
</evidence>
<dbReference type="GO" id="GO:0005524">
    <property type="term" value="F:ATP binding"/>
    <property type="evidence" value="ECO:0007669"/>
    <property type="project" value="InterPro"/>
</dbReference>
<name>A0A1L4D4Z9_9BACT</name>
<dbReference type="InterPro" id="IPR050921">
    <property type="entry name" value="T4SS_GSP_E_ATPase"/>
</dbReference>
<dbReference type="OrthoDB" id="5288867at2"/>
<keyword evidence="3" id="KW-0614">Plasmid</keyword>
<dbReference type="GO" id="GO:0016887">
    <property type="term" value="F:ATP hydrolysis activity"/>
    <property type="evidence" value="ECO:0007669"/>
    <property type="project" value="InterPro"/>
</dbReference>
<dbReference type="PANTHER" id="PTHR30486:SF6">
    <property type="entry name" value="TYPE IV PILUS RETRACTATION ATPASE PILT"/>
    <property type="match status" value="1"/>
</dbReference>
<sequence length="314" mass="35187">MDNSSLHKIENWERLKFDLGEAILFYLQDDNVVEIMVNPDSTIWIEKHGGILENIGKISPDKTMMIINTVAYSLNTIVDSNNPDISAEFPIDGSRFQGAIPPIVEAPSFSIRKKAIQIYTLNDYVESNTLSINQRNIISEICKSRKNILIVGATASGKTTFANAIIKEISELDPDCRMGIIEDTRELQCEIKNKIDLKTSDKRDMNALLKIMMRFRPNRICVGEVRGFEAYALLMAWNSGHGGGIATVHANNARAGIKKIEQILTAHNINPVPAIIAEAINYIISIQKTDQGRKINEIVEICHEGKEYVFKDIN</sequence>
<dbReference type="Pfam" id="PF00437">
    <property type="entry name" value="T2SSE"/>
    <property type="match status" value="1"/>
</dbReference>
<dbReference type="CDD" id="cd01130">
    <property type="entry name" value="VirB11-like_ATPase"/>
    <property type="match status" value="1"/>
</dbReference>
<dbReference type="PANTHER" id="PTHR30486">
    <property type="entry name" value="TWITCHING MOTILITY PROTEIN PILT"/>
    <property type="match status" value="1"/>
</dbReference>
<keyword evidence="4" id="KW-1185">Reference proteome</keyword>
<dbReference type="NCBIfam" id="TIGR02782">
    <property type="entry name" value="TrbB_P"/>
    <property type="match status" value="1"/>
</dbReference>
<dbReference type="RefSeq" id="WP_148698946.1">
    <property type="nucleotide sequence ID" value="NZ_CP017836.1"/>
</dbReference>
<dbReference type="Proteomes" id="UP000184731">
    <property type="component" value="Plasmid pnonnen2"/>
</dbReference>
<dbReference type="Gene3D" id="3.40.50.300">
    <property type="entry name" value="P-loop containing nucleotide triphosphate hydrolases"/>
    <property type="match status" value="1"/>
</dbReference>
<dbReference type="GO" id="GO:0005737">
    <property type="term" value="C:cytoplasm"/>
    <property type="evidence" value="ECO:0007669"/>
    <property type="project" value="InterPro"/>
</dbReference>
<geneLocation type="plasmid" evidence="4">
    <name>pnonnen2</name>
</geneLocation>
<proteinExistence type="inferred from homology"/>
<dbReference type="EMBL" id="CP017836">
    <property type="protein sequence ID" value="APJ05283.1"/>
    <property type="molecule type" value="Genomic_DNA"/>
</dbReference>
<evidence type="ECO:0000313" key="4">
    <source>
        <dbReference type="Proteomes" id="UP000184731"/>
    </source>
</evidence>
<dbReference type="InterPro" id="IPR027417">
    <property type="entry name" value="P-loop_NTPase"/>
</dbReference>
<dbReference type="SUPFAM" id="SSF52540">
    <property type="entry name" value="P-loop containing nucleoside triphosphate hydrolases"/>
    <property type="match status" value="1"/>
</dbReference>
<dbReference type="InterPro" id="IPR014149">
    <property type="entry name" value="Conjug-transfer_TrbB"/>
</dbReference>
<accession>A0A1L4D4Z9</accession>
<reference evidence="3 4" key="1">
    <citation type="submission" date="2016-10" db="EMBL/GenBank/DDBJ databases">
        <title>Silvanigrella aquatica sp. nov., isolated from a freshwater lake located in the Black Forest, Germany, description of Silvanigrellaceae fam. nov., Silvanigrellales ord. nov., reclassification of the order Bdellovibrionales in the class Oligoflexia, reclassification of the families Bacteriovoracaceae and Halobacteriovoraceae in the new order Bacteriovoracales ord. nov., and reclassification of the family Pseudobacteriovoracaceae in the order Oligoflexiales.</title>
        <authorList>
            <person name="Hahn M.W."/>
            <person name="Schmidt J."/>
            <person name="Koll U."/>
            <person name="Rohde M."/>
            <person name="Verbag S."/>
            <person name="Pitt A."/>
            <person name="Nakai R."/>
            <person name="Naganuma T."/>
            <person name="Lang E."/>
        </authorList>
    </citation>
    <scope>NUCLEOTIDE SEQUENCE [LARGE SCALE GENOMIC DNA]</scope>
    <source>
        <strain evidence="3 4">MWH-Nonnen-W8red</strain>
        <plasmid evidence="4">Plasmid pnonnen2</plasmid>
    </source>
</reference>
<protein>
    <submittedName>
        <fullName evidence="3">P-type conjugative transfer ATPase TrbB</fullName>
    </submittedName>
</protein>